<dbReference type="EMBL" id="AAGVNP010000208">
    <property type="protein sequence ID" value="EBS4548911.1"/>
    <property type="molecule type" value="Genomic_DNA"/>
</dbReference>
<dbReference type="InterPro" id="IPR002514">
    <property type="entry name" value="Transposase_8"/>
</dbReference>
<dbReference type="AlphaFoldDB" id="A0A5U9VSD2"/>
<dbReference type="GO" id="GO:0003677">
    <property type="term" value="F:DNA binding"/>
    <property type="evidence" value="ECO:0007669"/>
    <property type="project" value="InterPro"/>
</dbReference>
<dbReference type="GO" id="GO:0004803">
    <property type="term" value="F:transposase activity"/>
    <property type="evidence" value="ECO:0007669"/>
    <property type="project" value="InterPro"/>
</dbReference>
<dbReference type="Gene3D" id="1.10.10.10">
    <property type="entry name" value="Winged helix-like DNA-binding domain superfamily/Winged helix DNA-binding domain"/>
    <property type="match status" value="1"/>
</dbReference>
<evidence type="ECO:0000256" key="1">
    <source>
        <dbReference type="ARBA" id="ARBA00009964"/>
    </source>
</evidence>
<dbReference type="InterPro" id="IPR009057">
    <property type="entry name" value="Homeodomain-like_sf"/>
</dbReference>
<organism evidence="3">
    <name type="scientific">Salmonella newport</name>
    <dbReference type="NCBI Taxonomy" id="108619"/>
    <lineage>
        <taxon>Bacteria</taxon>
        <taxon>Pseudomonadati</taxon>
        <taxon>Pseudomonadota</taxon>
        <taxon>Gammaproteobacteria</taxon>
        <taxon>Enterobacterales</taxon>
        <taxon>Enterobacteriaceae</taxon>
        <taxon>Salmonella</taxon>
    </lineage>
</organism>
<dbReference type="Pfam" id="PF01527">
    <property type="entry name" value="HTH_Tnp_1"/>
    <property type="match status" value="1"/>
</dbReference>
<proteinExistence type="inferred from homology"/>
<sequence length="143" mass="16169">MTSKSGNRYSPELRERAVRMVLEQRGEYATIREAIHSIVPKIGCCADTLRVWVKRHQQGLINTSISNNASPLTSDERQRLQELERENRELRRSNDILVIKPCATKIKSWPTLANITVCKKALIPVPCHSVNPTDGVNSGKCYL</sequence>
<dbReference type="GO" id="GO:0006313">
    <property type="term" value="P:DNA transposition"/>
    <property type="evidence" value="ECO:0007669"/>
    <property type="project" value="InterPro"/>
</dbReference>
<dbReference type="SUPFAM" id="SSF46689">
    <property type="entry name" value="Homeodomain-like"/>
    <property type="match status" value="1"/>
</dbReference>
<accession>A0A5U9VSD2</accession>
<reference evidence="3" key="1">
    <citation type="submission" date="2018-06" db="EMBL/GenBank/DDBJ databases">
        <authorList>
            <person name="Ashton P.M."/>
            <person name="Dallman T."/>
            <person name="Nair S."/>
            <person name="De Pinna E."/>
            <person name="Peters T."/>
            <person name="Grant K."/>
        </authorList>
    </citation>
    <scope>NUCLEOTIDE SEQUENCE [LARGE SCALE GENOMIC DNA]</scope>
    <source>
        <strain evidence="3">160804</strain>
    </source>
</reference>
<dbReference type="InterPro" id="IPR036388">
    <property type="entry name" value="WH-like_DNA-bd_sf"/>
</dbReference>
<comment type="similarity">
    <text evidence="1">Belongs to the transposase 8 family.</text>
</comment>
<evidence type="ECO:0000313" key="3">
    <source>
        <dbReference type="EMBL" id="EBS4548911.1"/>
    </source>
</evidence>
<name>A0A5U9VSD2_SALNE</name>
<dbReference type="Proteomes" id="UP000839885">
    <property type="component" value="Unassembled WGS sequence"/>
</dbReference>
<gene>
    <name evidence="3" type="ORF">DQK32_24065</name>
</gene>
<protein>
    <recommendedName>
        <fullName evidence="4">Transposase</fullName>
    </recommendedName>
</protein>
<evidence type="ECO:0008006" key="4">
    <source>
        <dbReference type="Google" id="ProtNLM"/>
    </source>
</evidence>
<feature type="coiled-coil region" evidence="2">
    <location>
        <begin position="73"/>
        <end position="100"/>
    </location>
</feature>
<comment type="caution">
    <text evidence="3">The sequence shown here is derived from an EMBL/GenBank/DDBJ whole genome shotgun (WGS) entry which is preliminary data.</text>
</comment>
<evidence type="ECO:0000256" key="2">
    <source>
        <dbReference type="SAM" id="Coils"/>
    </source>
</evidence>
<keyword evidence="2" id="KW-0175">Coiled coil</keyword>